<dbReference type="Pfam" id="PF14016">
    <property type="entry name" value="DUF4232"/>
    <property type="match status" value="1"/>
</dbReference>
<comment type="caution">
    <text evidence="4">The sequence shown here is derived from an EMBL/GenBank/DDBJ whole genome shotgun (WGS) entry which is preliminary data.</text>
</comment>
<reference evidence="4 5" key="1">
    <citation type="submission" date="2017-10" db="EMBL/GenBank/DDBJ databases">
        <title>Draft genome of actinobacteria isolated from guarana (Paullinia cupana (Mart.) Ducke.</title>
        <authorList>
            <person name="Siqueira K.A."/>
            <person name="Liotti R.G."/>
            <person name="Mendes T.A."/>
            <person name="Soares M.A."/>
        </authorList>
    </citation>
    <scope>NUCLEOTIDE SEQUENCE [LARGE SCALE GENOMIC DNA]</scope>
    <source>
        <strain evidence="4 5">199</strain>
    </source>
</reference>
<evidence type="ECO:0000256" key="2">
    <source>
        <dbReference type="SAM" id="SignalP"/>
    </source>
</evidence>
<gene>
    <name evidence="4" type="ORF">CQW44_34860</name>
</gene>
<feature type="signal peptide" evidence="2">
    <location>
        <begin position="1"/>
        <end position="24"/>
    </location>
</feature>
<feature type="compositionally biased region" description="Low complexity" evidence="1">
    <location>
        <begin position="76"/>
        <end position="87"/>
    </location>
</feature>
<name>A0A426RWU8_9ACTN</name>
<feature type="chain" id="PRO_5038480222" description="DUF4232 domain-containing protein" evidence="2">
    <location>
        <begin position="25"/>
        <end position="234"/>
    </location>
</feature>
<evidence type="ECO:0000259" key="3">
    <source>
        <dbReference type="Pfam" id="PF14016"/>
    </source>
</evidence>
<evidence type="ECO:0000313" key="5">
    <source>
        <dbReference type="Proteomes" id="UP000276379"/>
    </source>
</evidence>
<evidence type="ECO:0000256" key="1">
    <source>
        <dbReference type="SAM" id="MobiDB-lite"/>
    </source>
</evidence>
<dbReference type="AlphaFoldDB" id="A0A426RWU8"/>
<keyword evidence="5" id="KW-1185">Reference proteome</keyword>
<organism evidence="4 5">
    <name type="scientific">Streptomyces griseofuscus</name>
    <dbReference type="NCBI Taxonomy" id="146922"/>
    <lineage>
        <taxon>Bacteria</taxon>
        <taxon>Bacillati</taxon>
        <taxon>Actinomycetota</taxon>
        <taxon>Actinomycetes</taxon>
        <taxon>Kitasatosporales</taxon>
        <taxon>Streptomycetaceae</taxon>
        <taxon>Streptomyces</taxon>
    </lineage>
</organism>
<keyword evidence="2" id="KW-0732">Signal</keyword>
<accession>A0A426RWU8</accession>
<dbReference type="EMBL" id="PDES01000019">
    <property type="protein sequence ID" value="RRQ79155.1"/>
    <property type="molecule type" value="Genomic_DNA"/>
</dbReference>
<sequence>MRVKKISTVAVIVAAAGLSLTACGGSGGSSTAAQSSKPASASNSAGGQGTTGASSSGTSGGTGTSTSGSTSGGNDTGTSGSTGKKAAARTGTASGAMCKTDHLGFSAASAGVKNEIVVNLKNTGSTTCSMHGFPGVQLLGADGLGDKGPDAARTDTTAPTVTIAPGEETRFLLHYIPDTSGSGKTYTRLAVTPPNETVFDVMNLDGLNITVPATTGNAPDVYVDPVGYHTGTGK</sequence>
<dbReference type="PROSITE" id="PS51257">
    <property type="entry name" value="PROKAR_LIPOPROTEIN"/>
    <property type="match status" value="1"/>
</dbReference>
<evidence type="ECO:0000313" key="4">
    <source>
        <dbReference type="EMBL" id="RRQ79155.1"/>
    </source>
</evidence>
<proteinExistence type="predicted"/>
<feature type="region of interest" description="Disordered" evidence="1">
    <location>
        <begin position="27"/>
        <end position="87"/>
    </location>
</feature>
<dbReference type="InterPro" id="IPR025326">
    <property type="entry name" value="DUF4232"/>
</dbReference>
<feature type="compositionally biased region" description="Low complexity" evidence="1">
    <location>
        <begin position="27"/>
        <end position="57"/>
    </location>
</feature>
<dbReference type="RefSeq" id="WP_125215087.1">
    <property type="nucleotide sequence ID" value="NZ_PDES01000019.1"/>
</dbReference>
<protein>
    <recommendedName>
        <fullName evidence="3">DUF4232 domain-containing protein</fullName>
    </recommendedName>
</protein>
<dbReference type="Proteomes" id="UP000276379">
    <property type="component" value="Unassembled WGS sequence"/>
</dbReference>
<feature type="domain" description="DUF4232" evidence="3">
    <location>
        <begin position="98"/>
        <end position="208"/>
    </location>
</feature>